<dbReference type="InterPro" id="IPR036388">
    <property type="entry name" value="WH-like_DNA-bd_sf"/>
</dbReference>
<comment type="caution">
    <text evidence="2">The sequence shown here is derived from an EMBL/GenBank/DDBJ whole genome shotgun (WGS) entry which is preliminary data.</text>
</comment>
<dbReference type="RefSeq" id="WP_188608862.1">
    <property type="nucleotide sequence ID" value="NZ_BMGG01000003.1"/>
</dbReference>
<dbReference type="AlphaFoldDB" id="A0A916XBQ0"/>
<evidence type="ECO:0000313" key="3">
    <source>
        <dbReference type="Proteomes" id="UP000637002"/>
    </source>
</evidence>
<name>A0A916XBQ0_9HYPH</name>
<dbReference type="Proteomes" id="UP000637002">
    <property type="component" value="Unassembled WGS sequence"/>
</dbReference>
<dbReference type="SMART" id="SM00421">
    <property type="entry name" value="HTH_LUXR"/>
    <property type="match status" value="1"/>
</dbReference>
<dbReference type="GO" id="GO:0006355">
    <property type="term" value="P:regulation of DNA-templated transcription"/>
    <property type="evidence" value="ECO:0007669"/>
    <property type="project" value="InterPro"/>
</dbReference>
<evidence type="ECO:0000313" key="2">
    <source>
        <dbReference type="EMBL" id="GGC59998.1"/>
    </source>
</evidence>
<dbReference type="EMBL" id="BMGG01000003">
    <property type="protein sequence ID" value="GGC59998.1"/>
    <property type="molecule type" value="Genomic_DNA"/>
</dbReference>
<keyword evidence="3" id="KW-1185">Reference proteome</keyword>
<protein>
    <submittedName>
        <fullName evidence="2">Transcriptional regulator</fullName>
    </submittedName>
</protein>
<dbReference type="GO" id="GO:0003677">
    <property type="term" value="F:DNA binding"/>
    <property type="evidence" value="ECO:0007669"/>
    <property type="project" value="InterPro"/>
</dbReference>
<reference evidence="2" key="1">
    <citation type="journal article" date="2014" name="Int. J. Syst. Evol. Microbiol.">
        <title>Complete genome sequence of Corynebacterium casei LMG S-19264T (=DSM 44701T), isolated from a smear-ripened cheese.</title>
        <authorList>
            <consortium name="US DOE Joint Genome Institute (JGI-PGF)"/>
            <person name="Walter F."/>
            <person name="Albersmeier A."/>
            <person name="Kalinowski J."/>
            <person name="Ruckert C."/>
        </authorList>
    </citation>
    <scope>NUCLEOTIDE SEQUENCE</scope>
    <source>
        <strain evidence="2">CGMCC 1.12919</strain>
    </source>
</reference>
<dbReference type="SUPFAM" id="SSF46894">
    <property type="entry name" value="C-terminal effector domain of the bipartite response regulators"/>
    <property type="match status" value="1"/>
</dbReference>
<sequence>MALGPLDTVETAFIRAAIDPSYWNEAMDVGARAVSAFGSALFAIGGRLPNSPHSASLIPSFESYVRDGWISRDERDRAWPAFSRRGVGTDLDFCSPEQMARHPYYQEFLAPHGLRWWAGVRMASGDTELCWALQRTVGQGPFVDDEVRALAGLSRRLSGPFALAQALGFGRADAALASFQASGTAVALLDRFAEVLGINEAARALLGRDLQISHKRLTSADRDATVALDRALQALLWAPGATVSMPPVVLPRMDRRPLLAHPMRLPGLCVDMLAPCQAVVVIIDLEAHPRPSQAALRRSFGLTPAEARLAAQVASGQAPAVAADALGVSYETVRNQLKAIFAKTDTHRQAELVALLAQFLNETP</sequence>
<feature type="domain" description="HTH luxR-type" evidence="1">
    <location>
        <begin position="299"/>
        <end position="356"/>
    </location>
</feature>
<dbReference type="InterPro" id="IPR016032">
    <property type="entry name" value="Sig_transdc_resp-reg_C-effctor"/>
</dbReference>
<dbReference type="Gene3D" id="1.10.10.10">
    <property type="entry name" value="Winged helix-like DNA-binding domain superfamily/Winged helix DNA-binding domain"/>
    <property type="match status" value="1"/>
</dbReference>
<proteinExistence type="predicted"/>
<accession>A0A916XBQ0</accession>
<organism evidence="2 3">
    <name type="scientific">Chelatococcus reniformis</name>
    <dbReference type="NCBI Taxonomy" id="1494448"/>
    <lineage>
        <taxon>Bacteria</taxon>
        <taxon>Pseudomonadati</taxon>
        <taxon>Pseudomonadota</taxon>
        <taxon>Alphaproteobacteria</taxon>
        <taxon>Hyphomicrobiales</taxon>
        <taxon>Chelatococcaceae</taxon>
        <taxon>Chelatococcus</taxon>
    </lineage>
</organism>
<gene>
    <name evidence="2" type="ORF">GCM10010994_18350</name>
</gene>
<reference evidence="2" key="2">
    <citation type="submission" date="2020-09" db="EMBL/GenBank/DDBJ databases">
        <authorList>
            <person name="Sun Q."/>
            <person name="Zhou Y."/>
        </authorList>
    </citation>
    <scope>NUCLEOTIDE SEQUENCE</scope>
    <source>
        <strain evidence="2">CGMCC 1.12919</strain>
    </source>
</reference>
<evidence type="ECO:0000259" key="1">
    <source>
        <dbReference type="SMART" id="SM00421"/>
    </source>
</evidence>
<dbReference type="InterPro" id="IPR000792">
    <property type="entry name" value="Tscrpt_reg_LuxR_C"/>
</dbReference>